<evidence type="ECO:0000256" key="1">
    <source>
        <dbReference type="SAM" id="Phobius"/>
    </source>
</evidence>
<accession>A0A1I0PN89</accession>
<dbReference type="RefSeq" id="WP_091916108.1">
    <property type="nucleotide sequence ID" value="NZ_FOIQ01000004.1"/>
</dbReference>
<protein>
    <submittedName>
        <fullName evidence="2">Uncharacterized protein</fullName>
    </submittedName>
</protein>
<keyword evidence="1" id="KW-0812">Transmembrane</keyword>
<evidence type="ECO:0000313" key="2">
    <source>
        <dbReference type="EMBL" id="SEW15711.1"/>
    </source>
</evidence>
<organism evidence="2 3">
    <name type="scientific">Prevotella aff. ruminicola Tc2-24</name>
    <dbReference type="NCBI Taxonomy" id="81582"/>
    <lineage>
        <taxon>Bacteria</taxon>
        <taxon>Pseudomonadati</taxon>
        <taxon>Bacteroidota</taxon>
        <taxon>Bacteroidia</taxon>
        <taxon>Bacteroidales</taxon>
        <taxon>Prevotellaceae</taxon>
        <taxon>Prevotella</taxon>
    </lineage>
</organism>
<gene>
    <name evidence="2" type="ORF">SAMN04487850_1883</name>
</gene>
<reference evidence="2 3" key="1">
    <citation type="submission" date="2016-10" db="EMBL/GenBank/DDBJ databases">
        <authorList>
            <person name="de Groot N.N."/>
        </authorList>
    </citation>
    <scope>NUCLEOTIDE SEQUENCE [LARGE SCALE GENOMIC DNA]</scope>
    <source>
        <strain evidence="2 3">TC2-24</strain>
    </source>
</reference>
<name>A0A1I0PN89_9BACT</name>
<keyword evidence="1" id="KW-0472">Membrane</keyword>
<proteinExistence type="predicted"/>
<dbReference type="Proteomes" id="UP000199373">
    <property type="component" value="Unassembled WGS sequence"/>
</dbReference>
<dbReference type="EMBL" id="FOIQ01000004">
    <property type="protein sequence ID" value="SEW15711.1"/>
    <property type="molecule type" value="Genomic_DNA"/>
</dbReference>
<feature type="transmembrane region" description="Helical" evidence="1">
    <location>
        <begin position="12"/>
        <end position="29"/>
    </location>
</feature>
<keyword evidence="3" id="KW-1185">Reference proteome</keyword>
<feature type="transmembrane region" description="Helical" evidence="1">
    <location>
        <begin position="35"/>
        <end position="55"/>
    </location>
</feature>
<keyword evidence="1" id="KW-1133">Transmembrane helix</keyword>
<evidence type="ECO:0000313" key="3">
    <source>
        <dbReference type="Proteomes" id="UP000199373"/>
    </source>
</evidence>
<dbReference type="AlphaFoldDB" id="A0A1I0PN89"/>
<sequence length="176" mass="20823">MDWSFLNIFKKADFNTLMFSLAVTGWILLYYHPDIIYFKIIALLCSIYCISRFIVHLYNAYQIRKVNKANAKYDQEQNVKRTHDRELQAQFVYDRLSRNDQELLQEVINKSEKSCYPDVYIIKDKLSNCMFISQVQMILFGDDMINSWISINESSDSYSIIIKSPLNTIIESKLNK</sequence>